<gene>
    <name evidence="3" type="ORF">GQR91_16925</name>
</gene>
<evidence type="ECO:0000256" key="1">
    <source>
        <dbReference type="SAM" id="MobiDB-lite"/>
    </source>
</evidence>
<dbReference type="EMBL" id="WSUT01000005">
    <property type="protein sequence ID" value="MWC45301.1"/>
    <property type="molecule type" value="Genomic_DNA"/>
</dbReference>
<evidence type="ECO:0000313" key="3">
    <source>
        <dbReference type="EMBL" id="MWC45301.1"/>
    </source>
</evidence>
<dbReference type="RefSeq" id="WP_149680879.1">
    <property type="nucleotide sequence ID" value="NZ_FNBI01000001.1"/>
</dbReference>
<dbReference type="AlphaFoldDB" id="A0A6N8LZU5"/>
<keyword evidence="2" id="KW-1133">Transmembrane helix</keyword>
<accession>A0A6N8LZU5</accession>
<feature type="region of interest" description="Disordered" evidence="1">
    <location>
        <begin position="179"/>
        <end position="199"/>
    </location>
</feature>
<comment type="caution">
    <text evidence="3">The sequence shown here is derived from an EMBL/GenBank/DDBJ whole genome shotgun (WGS) entry which is preliminary data.</text>
</comment>
<dbReference type="Proteomes" id="UP000436801">
    <property type="component" value="Unassembled WGS sequence"/>
</dbReference>
<keyword evidence="2" id="KW-0812">Transmembrane</keyword>
<organism evidence="3 4">
    <name type="scientific">Sphingomonas carotinifaciens</name>
    <dbReference type="NCBI Taxonomy" id="1166323"/>
    <lineage>
        <taxon>Bacteria</taxon>
        <taxon>Pseudomonadati</taxon>
        <taxon>Pseudomonadota</taxon>
        <taxon>Alphaproteobacteria</taxon>
        <taxon>Sphingomonadales</taxon>
        <taxon>Sphingomonadaceae</taxon>
        <taxon>Sphingomonas</taxon>
    </lineage>
</organism>
<feature type="transmembrane region" description="Helical" evidence="2">
    <location>
        <begin position="12"/>
        <end position="36"/>
    </location>
</feature>
<name>A0A6N8LZU5_9SPHN</name>
<sequence>MDFEGTIKSVGSQLAVVVAAPVPFVISLAILSVAIWQICRWYYDGRISSFEARLSFKTDEIATLKEKLAKPDTVESKPSGSIVSDIVKSAAEKRMTERKLALNKIAKALHDAETEQVFAKGRFSNRNVPALKASILTAEKLFGIVPPYPLPENHGGPLTLGSGISLLRQILPLLEDGHDEEARKTSQSMYDEEARRFGA</sequence>
<evidence type="ECO:0000313" key="4">
    <source>
        <dbReference type="Proteomes" id="UP000436801"/>
    </source>
</evidence>
<proteinExistence type="predicted"/>
<reference evidence="3 4" key="1">
    <citation type="submission" date="2019-12" db="EMBL/GenBank/DDBJ databases">
        <authorList>
            <person name="Zheng J."/>
        </authorList>
    </citation>
    <scope>NUCLEOTIDE SEQUENCE [LARGE SCALE GENOMIC DNA]</scope>
    <source>
        <strain evidence="3 4">DSM 27347</strain>
    </source>
</reference>
<keyword evidence="2" id="KW-0472">Membrane</keyword>
<evidence type="ECO:0000256" key="2">
    <source>
        <dbReference type="SAM" id="Phobius"/>
    </source>
</evidence>
<protein>
    <submittedName>
        <fullName evidence="3">Uncharacterized protein</fullName>
    </submittedName>
</protein>